<name>F2UBF5_SALR5</name>
<accession>F2UBF5</accession>
<gene>
    <name evidence="1" type="ORF">PTSG_12332</name>
</gene>
<dbReference type="InParanoid" id="F2UBF5"/>
<organism evidence="2">
    <name type="scientific">Salpingoeca rosetta (strain ATCC 50818 / BSB-021)</name>
    <dbReference type="NCBI Taxonomy" id="946362"/>
    <lineage>
        <taxon>Eukaryota</taxon>
        <taxon>Choanoflagellata</taxon>
        <taxon>Craspedida</taxon>
        <taxon>Salpingoecidae</taxon>
        <taxon>Salpingoeca</taxon>
    </lineage>
</organism>
<sequence>MCSDNLEGSIGVGHIIAGATAGNGVRRGLLYFNLTGAPFEPTKLTSATLTLKPYRAGSGSDSSTFSLWRLQKHWTTGNSTSASGRCATAMAGDVTWKYNSFNVQTWDHLGGDFAQTSSSQSTITPSKLVFDVTTDVKSWLSQTAPNHGWVLQGEENKSSTAVLFYSSESFNGPYLTFNMKE</sequence>
<protein>
    <recommendedName>
        <fullName evidence="3">DNRLRE domain-containing protein</fullName>
    </recommendedName>
</protein>
<dbReference type="AlphaFoldDB" id="F2UBF5"/>
<reference evidence="1" key="1">
    <citation type="submission" date="2009-08" db="EMBL/GenBank/DDBJ databases">
        <title>Annotation of Salpingoeca rosetta.</title>
        <authorList>
            <consortium name="The Broad Institute Genome Sequencing Platform"/>
            <person name="Russ C."/>
            <person name="Cuomo C."/>
            <person name="Burger G."/>
            <person name="Gray M.W."/>
            <person name="Holland P.W.H."/>
            <person name="King N."/>
            <person name="Lang F.B.F."/>
            <person name="Roger A.J."/>
            <person name="Ruiz-Trillo I."/>
            <person name="Young S.K."/>
            <person name="Zeng Q."/>
            <person name="Gargeya S."/>
            <person name="Alvarado L."/>
            <person name="Berlin A."/>
            <person name="Chapman S.B."/>
            <person name="Chen Z."/>
            <person name="Freedman E."/>
            <person name="Gellesch M."/>
            <person name="Goldberg J."/>
            <person name="Griggs A."/>
            <person name="Gujja S."/>
            <person name="Heilman E."/>
            <person name="Heiman D."/>
            <person name="Howarth C."/>
            <person name="Mehta T."/>
            <person name="Neiman D."/>
            <person name="Pearson M."/>
            <person name="Roberts A."/>
            <person name="Saif S."/>
            <person name="Shea T."/>
            <person name="Shenoy N."/>
            <person name="Sisk P."/>
            <person name="Stolte C."/>
            <person name="Sykes S."/>
            <person name="White J."/>
            <person name="Yandava C."/>
            <person name="Haas B."/>
            <person name="Nusbaum C."/>
            <person name="Birren B."/>
        </authorList>
    </citation>
    <scope>NUCLEOTIDE SEQUENCE [LARGE SCALE GENOMIC DNA]</scope>
    <source>
        <strain evidence="1">ATCC 50818</strain>
    </source>
</reference>
<dbReference type="Proteomes" id="UP000007799">
    <property type="component" value="Unassembled WGS sequence"/>
</dbReference>
<dbReference type="GeneID" id="16073961"/>
<evidence type="ECO:0000313" key="2">
    <source>
        <dbReference type="Proteomes" id="UP000007799"/>
    </source>
</evidence>
<evidence type="ECO:0008006" key="3">
    <source>
        <dbReference type="Google" id="ProtNLM"/>
    </source>
</evidence>
<evidence type="ECO:0000313" key="1">
    <source>
        <dbReference type="EMBL" id="EGD73821.1"/>
    </source>
</evidence>
<dbReference type="RefSeq" id="XP_004993384.1">
    <property type="nucleotide sequence ID" value="XM_004993327.1"/>
</dbReference>
<proteinExistence type="predicted"/>
<dbReference type="KEGG" id="sre:PTSG_12332"/>
<dbReference type="NCBIfam" id="NF033679">
    <property type="entry name" value="DNRLRE_dom"/>
    <property type="match status" value="1"/>
</dbReference>
<keyword evidence="2" id="KW-1185">Reference proteome</keyword>
<dbReference type="EMBL" id="GL832967">
    <property type="protein sequence ID" value="EGD73821.1"/>
    <property type="molecule type" value="Genomic_DNA"/>
</dbReference>